<evidence type="ECO:0000259" key="5">
    <source>
        <dbReference type="PROSITE" id="PS51898"/>
    </source>
</evidence>
<protein>
    <recommendedName>
        <fullName evidence="9">Tyr recombinase domain-containing protein</fullName>
    </recommendedName>
</protein>
<evidence type="ECO:0000259" key="6">
    <source>
        <dbReference type="PROSITE" id="PS51900"/>
    </source>
</evidence>
<dbReference type="SUPFAM" id="SSF47823">
    <property type="entry name" value="lambda integrase-like, N-terminal domain"/>
    <property type="match status" value="1"/>
</dbReference>
<dbReference type="Gene3D" id="1.10.443.10">
    <property type="entry name" value="Intergrase catalytic core"/>
    <property type="match status" value="1"/>
</dbReference>
<keyword evidence="2 4" id="KW-0238">DNA-binding</keyword>
<dbReference type="PANTHER" id="PTHR30349">
    <property type="entry name" value="PHAGE INTEGRASE-RELATED"/>
    <property type="match status" value="1"/>
</dbReference>
<dbReference type="AlphaFoldDB" id="A0A3A1YU53"/>
<evidence type="ECO:0000313" key="7">
    <source>
        <dbReference type="EMBL" id="RIY41046.1"/>
    </source>
</evidence>
<evidence type="ECO:0000256" key="2">
    <source>
        <dbReference type="ARBA" id="ARBA00023125"/>
    </source>
</evidence>
<dbReference type="InterPro" id="IPR013762">
    <property type="entry name" value="Integrase-like_cat_sf"/>
</dbReference>
<dbReference type="PROSITE" id="PS51898">
    <property type="entry name" value="TYR_RECOMBINASE"/>
    <property type="match status" value="1"/>
</dbReference>
<dbReference type="GO" id="GO:0015074">
    <property type="term" value="P:DNA integration"/>
    <property type="evidence" value="ECO:0007669"/>
    <property type="project" value="UniProtKB-KW"/>
</dbReference>
<gene>
    <name evidence="7" type="ORF">CJP73_07820</name>
</gene>
<feature type="domain" description="Tyr recombinase" evidence="5">
    <location>
        <begin position="144"/>
        <end position="353"/>
    </location>
</feature>
<dbReference type="Proteomes" id="UP000266206">
    <property type="component" value="Unassembled WGS sequence"/>
</dbReference>
<dbReference type="InterPro" id="IPR044068">
    <property type="entry name" value="CB"/>
</dbReference>
<dbReference type="InterPro" id="IPR002104">
    <property type="entry name" value="Integrase_catalytic"/>
</dbReference>
<dbReference type="GO" id="GO:0003677">
    <property type="term" value="F:DNA binding"/>
    <property type="evidence" value="ECO:0007669"/>
    <property type="project" value="UniProtKB-UniRule"/>
</dbReference>
<dbReference type="EMBL" id="NQYH01000005">
    <property type="protein sequence ID" value="RIY41046.1"/>
    <property type="molecule type" value="Genomic_DNA"/>
</dbReference>
<evidence type="ECO:0000256" key="4">
    <source>
        <dbReference type="PROSITE-ProRule" id="PRU01248"/>
    </source>
</evidence>
<accession>A0A3A1YU53</accession>
<dbReference type="InterPro" id="IPR011010">
    <property type="entry name" value="DNA_brk_join_enz"/>
</dbReference>
<evidence type="ECO:0000256" key="3">
    <source>
        <dbReference type="ARBA" id="ARBA00023172"/>
    </source>
</evidence>
<dbReference type="OrthoDB" id="6814137at2"/>
<dbReference type="PROSITE" id="PS51900">
    <property type="entry name" value="CB"/>
    <property type="match status" value="1"/>
</dbReference>
<dbReference type="Pfam" id="PF00589">
    <property type="entry name" value="Phage_integrase"/>
    <property type="match status" value="1"/>
</dbReference>
<keyword evidence="3" id="KW-0233">DNA recombination</keyword>
<evidence type="ECO:0008006" key="9">
    <source>
        <dbReference type="Google" id="ProtNLM"/>
    </source>
</evidence>
<dbReference type="InterPro" id="IPR050090">
    <property type="entry name" value="Tyrosine_recombinase_XerCD"/>
</dbReference>
<comment type="caution">
    <text evidence="7">The sequence shown here is derived from an EMBL/GenBank/DDBJ whole genome shotgun (WGS) entry which is preliminary data.</text>
</comment>
<sequence>MNPKKPLRSSLSQTKNINSLFTKGLAAWKSDPELAFESWLIHQGFNNHSINVYSTQWSVFVKWCRNHDVVIHNVDSTHIKFFLNSLVDNKLNQRQRYLRLIERAFDVMIDSITHEDKANDVRVNPVRSYQVLFDPHWKQAQHNDETFFYTRPEREQLIQVMRDSCALGQNQLLNNRAKSLRRQIRDRAILTLFLMAGLKVREVLALRLKDISIKNANTLWIHVHAYPDRPARILAVNNEPANWMLEWIELRSQDPVGANSLVFCSQKNQSAIHATTIARLVRDFFIDLKAQAPRFGMVTAQRLRNSYAASLFDAGMDPNDVALKLGYAEVISAYRLFEAWQQHEAIHTKQVLPNGIENT</sequence>
<dbReference type="CDD" id="cd00397">
    <property type="entry name" value="DNA_BRE_C"/>
    <property type="match status" value="1"/>
</dbReference>
<proteinExistence type="predicted"/>
<name>A0A3A1YU53_9BURK</name>
<dbReference type="SUPFAM" id="SSF56349">
    <property type="entry name" value="DNA breaking-rejoining enzymes"/>
    <property type="match status" value="1"/>
</dbReference>
<reference evidence="7 8" key="1">
    <citation type="submission" date="2017-08" db="EMBL/GenBank/DDBJ databases">
        <title>Pusillimonas indicus sp. nov., a member of the family Alcaligenaceae isolated from surface seawater.</title>
        <authorList>
            <person name="Li J."/>
        </authorList>
    </citation>
    <scope>NUCLEOTIDE SEQUENCE [LARGE SCALE GENOMIC DNA]</scope>
    <source>
        <strain evidence="7 8">L52-1-41</strain>
    </source>
</reference>
<keyword evidence="1" id="KW-0229">DNA integration</keyword>
<dbReference type="RefSeq" id="WP_119516047.1">
    <property type="nucleotide sequence ID" value="NZ_NQYH01000005.1"/>
</dbReference>
<dbReference type="GO" id="GO:0006310">
    <property type="term" value="P:DNA recombination"/>
    <property type="evidence" value="ECO:0007669"/>
    <property type="project" value="UniProtKB-KW"/>
</dbReference>
<dbReference type="InterPro" id="IPR010998">
    <property type="entry name" value="Integrase_recombinase_N"/>
</dbReference>
<dbReference type="Gene3D" id="1.10.150.130">
    <property type="match status" value="1"/>
</dbReference>
<evidence type="ECO:0000313" key="8">
    <source>
        <dbReference type="Proteomes" id="UP000266206"/>
    </source>
</evidence>
<evidence type="ECO:0000256" key="1">
    <source>
        <dbReference type="ARBA" id="ARBA00022908"/>
    </source>
</evidence>
<dbReference type="PANTHER" id="PTHR30349:SF92">
    <property type="entry name" value="SITE-SPECIFIC RECOMBINASE"/>
    <property type="match status" value="1"/>
</dbReference>
<feature type="domain" description="Core-binding (CB)" evidence="6">
    <location>
        <begin position="30"/>
        <end position="109"/>
    </location>
</feature>
<organism evidence="7 8">
    <name type="scientific">Neopusillimonas maritima</name>
    <dbReference type="NCBI Taxonomy" id="2026239"/>
    <lineage>
        <taxon>Bacteria</taxon>
        <taxon>Pseudomonadati</taxon>
        <taxon>Pseudomonadota</taxon>
        <taxon>Betaproteobacteria</taxon>
        <taxon>Burkholderiales</taxon>
        <taxon>Alcaligenaceae</taxon>
        <taxon>Neopusillimonas</taxon>
    </lineage>
</organism>